<keyword evidence="2" id="KW-1185">Reference proteome</keyword>
<evidence type="ECO:0000313" key="2">
    <source>
        <dbReference type="Proteomes" id="UP001456344"/>
    </source>
</evidence>
<evidence type="ECO:0000313" key="1">
    <source>
        <dbReference type="EMBL" id="WYW17722.1"/>
    </source>
</evidence>
<accession>A0ACD5BER7</accession>
<dbReference type="EMBL" id="CP150484">
    <property type="protein sequence ID" value="WYW17722.1"/>
    <property type="molecule type" value="Genomic_DNA"/>
</dbReference>
<proteinExistence type="predicted"/>
<sequence>MSPVRPAPATLRNLHRAWRLRVPYENLDLQLGKTILLDPEALIDKFTRRRRGGLCYEMNGALALCCGRPDSR</sequence>
<dbReference type="Proteomes" id="UP001456344">
    <property type="component" value="Chromosome"/>
</dbReference>
<organism evidence="1 2">
    <name type="scientific">Amycolatopsis coloradensis</name>
    <dbReference type="NCBI Taxonomy" id="76021"/>
    <lineage>
        <taxon>Bacteria</taxon>
        <taxon>Bacillati</taxon>
        <taxon>Actinomycetota</taxon>
        <taxon>Actinomycetes</taxon>
        <taxon>Pseudonocardiales</taxon>
        <taxon>Pseudonocardiaceae</taxon>
        <taxon>Amycolatopsis</taxon>
    </lineage>
</organism>
<reference evidence="1" key="1">
    <citation type="submission" date="2023-10" db="EMBL/GenBank/DDBJ databases">
        <title>Whole genome sequencing of actinobacterial strain Amycolatopsis sp. (BCA-696) identifies the underlying plant growth-promoting genes.</title>
        <authorList>
            <person name="Gandham P."/>
            <person name="Vadla N."/>
            <person name="Saji A."/>
            <person name="Srinivas V."/>
            <person name="Ruperao P."/>
            <person name="Selvanayagam S."/>
            <person name="Saxena R.K."/>
            <person name="Rathore A."/>
            <person name="Gopalakrishnan S."/>
            <person name="Thakur V."/>
        </authorList>
    </citation>
    <scope>NUCLEOTIDE SEQUENCE</scope>
    <source>
        <strain evidence="1">BCA-696</strain>
    </source>
</reference>
<gene>
    <name evidence="1" type="ORF">LCL61_19415</name>
</gene>
<name>A0ACD5BER7_9PSEU</name>
<protein>
    <submittedName>
        <fullName evidence="1">Arylamine N-acetyltransferase</fullName>
    </submittedName>
</protein>